<sequence length="62" mass="7254">MSQEIDELDKELNDEESVLNHIPGDEPLDLYDDEKYIGEAYKKEVRYSMILGSIVLETFEED</sequence>
<keyword evidence="3" id="KW-1185">Reference proteome</keyword>
<comment type="caution">
    <text evidence="2">The sequence shown here is derived from an EMBL/GenBank/DDBJ whole genome shotgun (WGS) entry which is preliminary data.</text>
</comment>
<evidence type="ECO:0000313" key="2">
    <source>
        <dbReference type="EMBL" id="CAG8699060.1"/>
    </source>
</evidence>
<feature type="region of interest" description="Disordered" evidence="1">
    <location>
        <begin position="1"/>
        <end position="25"/>
    </location>
</feature>
<organism evidence="2 3">
    <name type="scientific">Cetraspora pellucida</name>
    <dbReference type="NCBI Taxonomy" id="1433469"/>
    <lineage>
        <taxon>Eukaryota</taxon>
        <taxon>Fungi</taxon>
        <taxon>Fungi incertae sedis</taxon>
        <taxon>Mucoromycota</taxon>
        <taxon>Glomeromycotina</taxon>
        <taxon>Glomeromycetes</taxon>
        <taxon>Diversisporales</taxon>
        <taxon>Gigasporaceae</taxon>
        <taxon>Cetraspora</taxon>
    </lineage>
</organism>
<gene>
    <name evidence="2" type="ORF">CPELLU_LOCUS11718</name>
</gene>
<dbReference type="Proteomes" id="UP000789759">
    <property type="component" value="Unassembled WGS sequence"/>
</dbReference>
<name>A0A9N9HP52_9GLOM</name>
<reference evidence="2" key="1">
    <citation type="submission" date="2021-06" db="EMBL/GenBank/DDBJ databases">
        <authorList>
            <person name="Kallberg Y."/>
            <person name="Tangrot J."/>
            <person name="Rosling A."/>
        </authorList>
    </citation>
    <scope>NUCLEOTIDE SEQUENCE</scope>
    <source>
        <strain evidence="2">FL966</strain>
    </source>
</reference>
<dbReference type="EMBL" id="CAJVQA010010638">
    <property type="protein sequence ID" value="CAG8699060.1"/>
    <property type="molecule type" value="Genomic_DNA"/>
</dbReference>
<protein>
    <submittedName>
        <fullName evidence="2">15971_t:CDS:1</fullName>
    </submittedName>
</protein>
<accession>A0A9N9HP52</accession>
<dbReference type="AlphaFoldDB" id="A0A9N9HP52"/>
<evidence type="ECO:0000313" key="3">
    <source>
        <dbReference type="Proteomes" id="UP000789759"/>
    </source>
</evidence>
<evidence type="ECO:0000256" key="1">
    <source>
        <dbReference type="SAM" id="MobiDB-lite"/>
    </source>
</evidence>
<proteinExistence type="predicted"/>
<feature type="compositionally biased region" description="Acidic residues" evidence="1">
    <location>
        <begin position="1"/>
        <end position="17"/>
    </location>
</feature>